<proteinExistence type="predicted"/>
<dbReference type="Ensembl" id="ENSMLET00000016457.1">
    <property type="protein sequence ID" value="ENSMLEP00000003473.1"/>
    <property type="gene ID" value="ENSMLEG00000015044.1"/>
</dbReference>
<evidence type="ECO:0000313" key="2">
    <source>
        <dbReference type="Ensembl" id="ENSMLEP00000003473.1"/>
    </source>
</evidence>
<evidence type="ECO:0000256" key="1">
    <source>
        <dbReference type="SAM" id="MobiDB-lite"/>
    </source>
</evidence>
<organism evidence="2 3">
    <name type="scientific">Mandrillus leucophaeus</name>
    <name type="common">Drill</name>
    <name type="synonym">Papio leucophaeus</name>
    <dbReference type="NCBI Taxonomy" id="9568"/>
    <lineage>
        <taxon>Eukaryota</taxon>
        <taxon>Metazoa</taxon>
        <taxon>Chordata</taxon>
        <taxon>Craniata</taxon>
        <taxon>Vertebrata</taxon>
        <taxon>Euteleostomi</taxon>
        <taxon>Mammalia</taxon>
        <taxon>Eutheria</taxon>
        <taxon>Euarchontoglires</taxon>
        <taxon>Primates</taxon>
        <taxon>Haplorrhini</taxon>
        <taxon>Catarrhini</taxon>
        <taxon>Cercopithecidae</taxon>
        <taxon>Cercopithecinae</taxon>
        <taxon>Mandrillus</taxon>
    </lineage>
</organism>
<dbReference type="Proteomes" id="UP000233140">
    <property type="component" value="Unassembled WGS sequence"/>
</dbReference>
<keyword evidence="3" id="KW-1185">Reference proteome</keyword>
<feature type="region of interest" description="Disordered" evidence="1">
    <location>
        <begin position="1"/>
        <end position="25"/>
    </location>
</feature>
<dbReference type="AlphaFoldDB" id="A0A2K5XJL2"/>
<reference evidence="2" key="1">
    <citation type="submission" date="2025-08" db="UniProtKB">
        <authorList>
            <consortium name="Ensembl"/>
        </authorList>
    </citation>
    <scope>IDENTIFICATION</scope>
</reference>
<dbReference type="OMA" id="LACHPLW"/>
<protein>
    <submittedName>
        <fullName evidence="2">Uncharacterized protein</fullName>
    </submittedName>
</protein>
<reference evidence="2" key="2">
    <citation type="submission" date="2025-09" db="UniProtKB">
        <authorList>
            <consortium name="Ensembl"/>
        </authorList>
    </citation>
    <scope>IDENTIFICATION</scope>
</reference>
<sequence>MQYSCVPEKGPALSPSPFHTHKLSAEEGKKRRGWPVWRRWPPLLLAAAVVRAGYKIQDPSLACHPLWVGATDAHHHPGWVCVLSCAFPPRTRPRT</sequence>
<name>A0A2K5XJL2_MANLE</name>
<evidence type="ECO:0000313" key="3">
    <source>
        <dbReference type="Proteomes" id="UP000233140"/>
    </source>
</evidence>
<dbReference type="GeneTree" id="ENSGT00950000185077"/>
<accession>A0A2K5XJL2</accession>